<dbReference type="AlphaFoldDB" id="A0A916BDL1"/>
<dbReference type="PANTHER" id="PTHR30118:SF15">
    <property type="entry name" value="TRANSCRIPTIONAL REGULATORY PROTEIN"/>
    <property type="match status" value="1"/>
</dbReference>
<dbReference type="GO" id="GO:0003677">
    <property type="term" value="F:DNA binding"/>
    <property type="evidence" value="ECO:0007669"/>
    <property type="project" value="UniProtKB-KW"/>
</dbReference>
<dbReference type="InterPro" id="IPR005119">
    <property type="entry name" value="LysR_subst-bd"/>
</dbReference>
<evidence type="ECO:0000259" key="5">
    <source>
        <dbReference type="PROSITE" id="PS50931"/>
    </source>
</evidence>
<evidence type="ECO:0000313" key="6">
    <source>
        <dbReference type="EMBL" id="CAE6734569.1"/>
    </source>
</evidence>
<keyword evidence="3" id="KW-0238">DNA-binding</keyword>
<dbReference type="InterPro" id="IPR050389">
    <property type="entry name" value="LysR-type_TF"/>
</dbReference>
<dbReference type="SUPFAM" id="SSF46785">
    <property type="entry name" value="Winged helix' DNA-binding domain"/>
    <property type="match status" value="1"/>
</dbReference>
<comment type="similarity">
    <text evidence="1">Belongs to the LysR transcriptional regulatory family.</text>
</comment>
<keyword evidence="4" id="KW-0804">Transcription</keyword>
<gene>
    <name evidence="6" type="ORF">NTGZN8_60066</name>
</gene>
<evidence type="ECO:0000256" key="1">
    <source>
        <dbReference type="ARBA" id="ARBA00009437"/>
    </source>
</evidence>
<evidence type="ECO:0000256" key="4">
    <source>
        <dbReference type="ARBA" id="ARBA00023163"/>
    </source>
</evidence>
<protein>
    <submittedName>
        <fullName evidence="6">Transcriptional regulator</fullName>
    </submittedName>
</protein>
<dbReference type="InterPro" id="IPR036388">
    <property type="entry name" value="WH-like_DNA-bd_sf"/>
</dbReference>
<dbReference type="CDD" id="cd08460">
    <property type="entry name" value="PBP2_DntR_like_1"/>
    <property type="match status" value="1"/>
</dbReference>
<keyword evidence="2" id="KW-0805">Transcription regulation</keyword>
<dbReference type="PANTHER" id="PTHR30118">
    <property type="entry name" value="HTH-TYPE TRANSCRIPTIONAL REGULATOR LEUO-RELATED"/>
    <property type="match status" value="1"/>
</dbReference>
<dbReference type="SUPFAM" id="SSF53850">
    <property type="entry name" value="Periplasmic binding protein-like II"/>
    <property type="match status" value="1"/>
</dbReference>
<dbReference type="Proteomes" id="UP000675882">
    <property type="component" value="Unassembled WGS sequence"/>
</dbReference>
<sequence length="388" mass="42772">MISIFVLGFWQEPEFPGIAVGGVLHVVIFRFLSSVVVKSICGRISLRKTHGLHVINAYDAISADVAITMTSSQSYSMPTPDLNLLITLNVLLDEGNVARAARRLKLSPSAMSRALARLRETMGDPLLVRAGRGLVLTPRALELRESVARLSQDVQAVLRPAEQIDLKRIVRTFTLRTSDGFVENFGAELVEWVSRDAPGIRLRFMQRTTRDSLALRNGSVDLETGVIGDETGPEVRVRALFNDRFIGVVRMGHPLSAGDITAVDYAAARHVLMSRRGLDKGLVDDALKILGLERKIVATVDGFAAALALTRSTDLVAAVPERHTENLRKGLFSFALPFPAPEIKVLMLWHPRMHGDQAHRWLRECIREICGRKDGKQPDAANCIHAPS</sequence>
<keyword evidence="7" id="KW-1185">Reference proteome</keyword>
<dbReference type="Gene3D" id="1.10.10.10">
    <property type="entry name" value="Winged helix-like DNA-binding domain superfamily/Winged helix DNA-binding domain"/>
    <property type="match status" value="1"/>
</dbReference>
<feature type="domain" description="HTH lysR-type" evidence="5">
    <location>
        <begin position="80"/>
        <end position="137"/>
    </location>
</feature>
<evidence type="ECO:0000256" key="3">
    <source>
        <dbReference type="ARBA" id="ARBA00023125"/>
    </source>
</evidence>
<evidence type="ECO:0000256" key="2">
    <source>
        <dbReference type="ARBA" id="ARBA00023015"/>
    </source>
</evidence>
<dbReference type="InterPro" id="IPR000847">
    <property type="entry name" value="LysR_HTH_N"/>
</dbReference>
<dbReference type="EMBL" id="CAJNBL010000041">
    <property type="protein sequence ID" value="CAE6734569.1"/>
    <property type="molecule type" value="Genomic_DNA"/>
</dbReference>
<dbReference type="Pfam" id="PF03466">
    <property type="entry name" value="LysR_substrate"/>
    <property type="match status" value="1"/>
</dbReference>
<comment type="caution">
    <text evidence="6">The sequence shown here is derived from an EMBL/GenBank/DDBJ whole genome shotgun (WGS) entry which is preliminary data.</text>
</comment>
<evidence type="ECO:0000313" key="7">
    <source>
        <dbReference type="Proteomes" id="UP000675882"/>
    </source>
</evidence>
<dbReference type="Pfam" id="PF00126">
    <property type="entry name" value="HTH_1"/>
    <property type="match status" value="1"/>
</dbReference>
<organism evidence="6 7">
    <name type="scientific">Candidatus Nitrotoga fabula</name>
    <dbReference type="NCBI Taxonomy" id="2182327"/>
    <lineage>
        <taxon>Bacteria</taxon>
        <taxon>Pseudomonadati</taxon>
        <taxon>Pseudomonadota</taxon>
        <taxon>Betaproteobacteria</taxon>
        <taxon>Nitrosomonadales</taxon>
        <taxon>Gallionellaceae</taxon>
        <taxon>Candidatus Nitrotoga</taxon>
    </lineage>
</organism>
<dbReference type="PROSITE" id="PS50931">
    <property type="entry name" value="HTH_LYSR"/>
    <property type="match status" value="1"/>
</dbReference>
<accession>A0A916BDL1</accession>
<dbReference type="Gene3D" id="3.40.190.10">
    <property type="entry name" value="Periplasmic binding protein-like II"/>
    <property type="match status" value="2"/>
</dbReference>
<dbReference type="GO" id="GO:0003700">
    <property type="term" value="F:DNA-binding transcription factor activity"/>
    <property type="evidence" value="ECO:0007669"/>
    <property type="project" value="InterPro"/>
</dbReference>
<name>A0A916BDL1_9PROT</name>
<proteinExistence type="inferred from homology"/>
<reference evidence="6" key="1">
    <citation type="submission" date="2021-02" db="EMBL/GenBank/DDBJ databases">
        <authorList>
            <person name="Han P."/>
        </authorList>
    </citation>
    <scope>NUCLEOTIDE SEQUENCE</scope>
    <source>
        <strain evidence="6">Candidatus Nitrotoga sp. ZN8</strain>
    </source>
</reference>
<dbReference type="InterPro" id="IPR036390">
    <property type="entry name" value="WH_DNA-bd_sf"/>
</dbReference>